<evidence type="ECO:0000256" key="1">
    <source>
        <dbReference type="ARBA" id="ARBA00022664"/>
    </source>
</evidence>
<dbReference type="Proteomes" id="UP000053477">
    <property type="component" value="Unassembled WGS sequence"/>
</dbReference>
<dbReference type="OrthoDB" id="2802594at2759"/>
<name>A0A0H2SJN7_9AGAM</name>
<feature type="domain" description="CCHC-type" evidence="3">
    <location>
        <begin position="98"/>
        <end position="113"/>
    </location>
</feature>
<dbReference type="Pfam" id="PF14223">
    <property type="entry name" value="Retrotran_gag_2"/>
    <property type="match status" value="1"/>
</dbReference>
<gene>
    <name evidence="4" type="ORF">SCHPADRAFT_791979</name>
</gene>
<evidence type="ECO:0000259" key="3">
    <source>
        <dbReference type="PROSITE" id="PS50158"/>
    </source>
</evidence>
<dbReference type="InParanoid" id="A0A0H2SJN7"/>
<dbReference type="SUPFAM" id="SSF57756">
    <property type="entry name" value="Retrovirus zinc finger-like domains"/>
    <property type="match status" value="1"/>
</dbReference>
<evidence type="ECO:0000313" key="4">
    <source>
        <dbReference type="EMBL" id="KLO17341.1"/>
    </source>
</evidence>
<dbReference type="InterPro" id="IPR036875">
    <property type="entry name" value="Znf_CCHC_sf"/>
</dbReference>
<keyword evidence="2" id="KW-0479">Metal-binding</keyword>
<dbReference type="GO" id="GO:0006397">
    <property type="term" value="P:mRNA processing"/>
    <property type="evidence" value="ECO:0007669"/>
    <property type="project" value="UniProtKB-KW"/>
</dbReference>
<dbReference type="Pfam" id="PF00098">
    <property type="entry name" value="zf-CCHC"/>
    <property type="match status" value="1"/>
</dbReference>
<sequence length="123" mass="13812">VPSWVGQAKALAHRMRRSGIHVTDHDIILAITQGLPSSYQALVVSFDTVPDEVLTLKYVVTRLLNDSYRQQDNIASPSDSEDVEETALLAGNHEHITCFFCDEKGHIKADCSERKEWLAYKAK</sequence>
<protein>
    <recommendedName>
        <fullName evidence="3">CCHC-type domain-containing protein</fullName>
    </recommendedName>
</protein>
<dbReference type="STRING" id="27342.A0A0H2SJN7"/>
<keyword evidence="1" id="KW-0507">mRNA processing</keyword>
<dbReference type="GO" id="GO:0008270">
    <property type="term" value="F:zinc ion binding"/>
    <property type="evidence" value="ECO:0007669"/>
    <property type="project" value="UniProtKB-KW"/>
</dbReference>
<organism evidence="4 5">
    <name type="scientific">Schizopora paradoxa</name>
    <dbReference type="NCBI Taxonomy" id="27342"/>
    <lineage>
        <taxon>Eukaryota</taxon>
        <taxon>Fungi</taxon>
        <taxon>Dikarya</taxon>
        <taxon>Basidiomycota</taxon>
        <taxon>Agaricomycotina</taxon>
        <taxon>Agaricomycetes</taxon>
        <taxon>Hymenochaetales</taxon>
        <taxon>Schizoporaceae</taxon>
        <taxon>Schizopora</taxon>
    </lineage>
</organism>
<evidence type="ECO:0000256" key="2">
    <source>
        <dbReference type="PROSITE-ProRule" id="PRU00047"/>
    </source>
</evidence>
<keyword evidence="5" id="KW-1185">Reference proteome</keyword>
<proteinExistence type="predicted"/>
<dbReference type="GO" id="GO:0003676">
    <property type="term" value="F:nucleic acid binding"/>
    <property type="evidence" value="ECO:0007669"/>
    <property type="project" value="InterPro"/>
</dbReference>
<dbReference type="PROSITE" id="PS50158">
    <property type="entry name" value="ZF_CCHC"/>
    <property type="match status" value="1"/>
</dbReference>
<dbReference type="InterPro" id="IPR001878">
    <property type="entry name" value="Znf_CCHC"/>
</dbReference>
<feature type="non-terminal residue" evidence="4">
    <location>
        <position position="123"/>
    </location>
</feature>
<evidence type="ECO:0000313" key="5">
    <source>
        <dbReference type="Proteomes" id="UP000053477"/>
    </source>
</evidence>
<dbReference type="AlphaFoldDB" id="A0A0H2SJN7"/>
<keyword evidence="2" id="KW-0862">Zinc</keyword>
<dbReference type="Gene3D" id="4.10.60.10">
    <property type="entry name" value="Zinc finger, CCHC-type"/>
    <property type="match status" value="1"/>
</dbReference>
<feature type="non-terminal residue" evidence="4">
    <location>
        <position position="1"/>
    </location>
</feature>
<reference evidence="4 5" key="1">
    <citation type="submission" date="2015-04" db="EMBL/GenBank/DDBJ databases">
        <title>Complete genome sequence of Schizopora paradoxa KUC8140, a cosmopolitan wood degrader in East Asia.</title>
        <authorList>
            <consortium name="DOE Joint Genome Institute"/>
            <person name="Min B."/>
            <person name="Park H."/>
            <person name="Jang Y."/>
            <person name="Kim J.-J."/>
            <person name="Kim K.H."/>
            <person name="Pangilinan J."/>
            <person name="Lipzen A."/>
            <person name="Riley R."/>
            <person name="Grigoriev I.V."/>
            <person name="Spatafora J.W."/>
            <person name="Choi I.-G."/>
        </authorList>
    </citation>
    <scope>NUCLEOTIDE SEQUENCE [LARGE SCALE GENOMIC DNA]</scope>
    <source>
        <strain evidence="4 5">KUC8140</strain>
    </source>
</reference>
<accession>A0A0H2SJN7</accession>
<dbReference type="EMBL" id="KQ085906">
    <property type="protein sequence ID" value="KLO17341.1"/>
    <property type="molecule type" value="Genomic_DNA"/>
</dbReference>
<keyword evidence="2" id="KW-0863">Zinc-finger</keyword>